<keyword evidence="11" id="KW-0408">Iron</keyword>
<reference evidence="17 18" key="1">
    <citation type="submission" date="2016-09" db="EMBL/GenBank/DDBJ databases">
        <title>Draft genome sequence for the type strain of Vulcanibacillus modesticaldus BR, a strictly anaerobic, moderately thermophilic, and nitrate-reducing bacterium from deep sea-hydrothermal vents of the Mid-Atlantic Ridge.</title>
        <authorList>
            <person name="Abin C.A."/>
            <person name="Hollibaugh J.T."/>
        </authorList>
    </citation>
    <scope>NUCLEOTIDE SEQUENCE [LARGE SCALE GENOMIC DNA]</scope>
    <source>
        <strain evidence="17 18">BR</strain>
    </source>
</reference>
<dbReference type="Pfam" id="PF12544">
    <property type="entry name" value="LAM_C"/>
    <property type="match status" value="1"/>
</dbReference>
<dbReference type="Gene3D" id="6.20.120.40">
    <property type="match status" value="1"/>
</dbReference>
<keyword evidence="13" id="KW-0413">Isomerase</keyword>
<comment type="cofactor">
    <cofactor evidence="2 15">
        <name>pyridoxal 5'-phosphate</name>
        <dbReference type="ChEBI" id="CHEBI:597326"/>
    </cofactor>
</comment>
<dbReference type="CDD" id="cd01335">
    <property type="entry name" value="Radical_SAM"/>
    <property type="match status" value="1"/>
</dbReference>
<evidence type="ECO:0000256" key="7">
    <source>
        <dbReference type="ARBA" id="ARBA00022485"/>
    </source>
</evidence>
<comment type="caution">
    <text evidence="17">The sequence shown here is derived from an EMBL/GenBank/DDBJ whole genome shotgun (WGS) entry which is preliminary data.</text>
</comment>
<dbReference type="STRING" id="337097.BHF71_03760"/>
<feature type="binding site" evidence="14">
    <location>
        <position position="140"/>
    </location>
    <ligand>
        <name>[4Fe-4S] cluster</name>
        <dbReference type="ChEBI" id="CHEBI:49883"/>
        <note>4Fe-4S-S-AdoMet</note>
    </ligand>
</feature>
<proteinExistence type="inferred from homology"/>
<dbReference type="EC" id="5.4.3.2" evidence="5"/>
<feature type="modified residue" description="N6-(pyridoxal phosphate)lysine" evidence="15">
    <location>
        <position position="345"/>
    </location>
</feature>
<dbReference type="FunFam" id="3.20.20.70:FF:000095">
    <property type="entry name" value="Lysine 2,3-aminomutase"/>
    <property type="match status" value="1"/>
</dbReference>
<keyword evidence="9 14" id="KW-0479">Metal-binding</keyword>
<organism evidence="17 18">
    <name type="scientific">Vulcanibacillus modesticaldus</name>
    <dbReference type="NCBI Taxonomy" id="337097"/>
    <lineage>
        <taxon>Bacteria</taxon>
        <taxon>Bacillati</taxon>
        <taxon>Bacillota</taxon>
        <taxon>Bacilli</taxon>
        <taxon>Bacillales</taxon>
        <taxon>Bacillaceae</taxon>
        <taxon>Vulcanibacillus</taxon>
    </lineage>
</organism>
<keyword evidence="18" id="KW-1185">Reference proteome</keyword>
<evidence type="ECO:0000256" key="3">
    <source>
        <dbReference type="ARBA" id="ARBA00001966"/>
    </source>
</evidence>
<dbReference type="GO" id="GO:0046872">
    <property type="term" value="F:metal ion binding"/>
    <property type="evidence" value="ECO:0007669"/>
    <property type="project" value="UniProtKB-KW"/>
</dbReference>
<evidence type="ECO:0000256" key="5">
    <source>
        <dbReference type="ARBA" id="ARBA00012144"/>
    </source>
</evidence>
<dbReference type="GO" id="GO:0051539">
    <property type="term" value="F:4 iron, 4 sulfur cluster binding"/>
    <property type="evidence" value="ECO:0007669"/>
    <property type="project" value="UniProtKB-KW"/>
</dbReference>
<evidence type="ECO:0000256" key="2">
    <source>
        <dbReference type="ARBA" id="ARBA00001933"/>
    </source>
</evidence>
<dbReference type="InterPro" id="IPR025895">
    <property type="entry name" value="LAM_C_dom"/>
</dbReference>
<dbReference type="AlphaFoldDB" id="A0A1D2YSF7"/>
<sequence length="433" mass="49822">MYKEENKVRDWREVELWKDVSKEQWSDWLWQLTHTIRTIDELKKVVTLTPEEEEGIKVANATIPLNITPYYAMLMDPDSPNDPIRRQAIPLSYESLRTRYDLEDPLHEDTDSPAPGLTHRYPDRVLFLVTNQCAMYCRHCTRRRFSGHIGQGVPKKQIDSAINYIRNHQEIRDVLLSGGDALLINDRTLEYILKELRSIPHIEIIRIGTRAPVVFPQRITDSLVKIIKKYHPIWINTHFNHPKEITKEAKVAVEKLADAGVPLGNQSVLLAGINDCPNTMKKLVHELVKIRIRPYYIYQCDLSQGIGHFRTTVSKGIEIIEALRGHTSGYAVPTFVVDAPGGGGKIPVMPNYVVSQSADKIILRNYEGVITSYPEPENYRPHDKENCEYCKNQKGKSEGVFAIMQDELTTIEPSKLRRLNRRSEKNDHIKKIN</sequence>
<gene>
    <name evidence="17" type="ORF">BHF71_03760</name>
</gene>
<keyword evidence="8" id="KW-0949">S-adenosyl-L-methionine</keyword>
<comment type="similarity">
    <text evidence="4">Belongs to the radical SAM superfamily. KamA family.</text>
</comment>
<dbReference type="GO" id="GO:0050066">
    <property type="term" value="F:L-lysine 2,3-aminomutase activity"/>
    <property type="evidence" value="ECO:0007669"/>
    <property type="project" value="UniProtKB-EC"/>
</dbReference>
<dbReference type="Pfam" id="PF04055">
    <property type="entry name" value="Radical_SAM"/>
    <property type="match status" value="1"/>
</dbReference>
<evidence type="ECO:0000313" key="18">
    <source>
        <dbReference type="Proteomes" id="UP000243739"/>
    </source>
</evidence>
<dbReference type="Proteomes" id="UP000243739">
    <property type="component" value="Unassembled WGS sequence"/>
</dbReference>
<dbReference type="SFLD" id="SFLDG01070">
    <property type="entry name" value="PLP-dependent"/>
    <property type="match status" value="1"/>
</dbReference>
<comment type="cofactor">
    <cofactor evidence="3">
        <name>[4Fe-4S] cluster</name>
        <dbReference type="ChEBI" id="CHEBI:49883"/>
    </cofactor>
</comment>
<comment type="catalytic activity">
    <reaction evidence="1">
        <text>L-lysine = (3S)-3,6-diaminohexanoate</text>
        <dbReference type="Rhea" id="RHEA:19177"/>
        <dbReference type="ChEBI" id="CHEBI:32551"/>
        <dbReference type="ChEBI" id="CHEBI:57434"/>
        <dbReference type="EC" id="5.4.3.2"/>
    </reaction>
</comment>
<dbReference type="EMBL" id="MIJF01000067">
    <property type="protein sequence ID" value="OEF97261.1"/>
    <property type="molecule type" value="Genomic_DNA"/>
</dbReference>
<evidence type="ECO:0000256" key="15">
    <source>
        <dbReference type="PIRSR" id="PIRSR603739-50"/>
    </source>
</evidence>
<keyword evidence="10 15" id="KW-0663">Pyridoxal phosphate</keyword>
<accession>A0A1D2YSF7</accession>
<evidence type="ECO:0000256" key="6">
    <source>
        <dbReference type="ARBA" id="ARBA00022363"/>
    </source>
</evidence>
<dbReference type="PROSITE" id="PS51918">
    <property type="entry name" value="RADICAL_SAM"/>
    <property type="match status" value="1"/>
</dbReference>
<evidence type="ECO:0000256" key="12">
    <source>
        <dbReference type="ARBA" id="ARBA00023014"/>
    </source>
</evidence>
<dbReference type="InterPro" id="IPR058240">
    <property type="entry name" value="rSAM_sf"/>
</dbReference>
<evidence type="ECO:0000256" key="1">
    <source>
        <dbReference type="ARBA" id="ARBA00000911"/>
    </source>
</evidence>
<dbReference type="SUPFAM" id="SSF102114">
    <property type="entry name" value="Radical SAM enzymes"/>
    <property type="match status" value="1"/>
</dbReference>
<dbReference type="PANTHER" id="PTHR30538">
    <property type="entry name" value="LYSINE 2,3-AMINOMUTASE-RELATED"/>
    <property type="match status" value="1"/>
</dbReference>
<dbReference type="NCBIfam" id="TIGR00238">
    <property type="entry name" value="KamA family radical SAM protein"/>
    <property type="match status" value="1"/>
</dbReference>
<protein>
    <recommendedName>
        <fullName evidence="6">L-lysine 2,3-aminomutase</fullName>
        <ecNumber evidence="5">5.4.3.2</ecNumber>
    </recommendedName>
</protein>
<dbReference type="NCBIfam" id="TIGR03820">
    <property type="entry name" value="lys_2_3_AblA"/>
    <property type="match status" value="1"/>
</dbReference>
<feature type="binding site" evidence="14">
    <location>
        <position position="137"/>
    </location>
    <ligand>
        <name>[4Fe-4S] cluster</name>
        <dbReference type="ChEBI" id="CHEBI:49883"/>
        <note>4Fe-4S-S-AdoMet</note>
    </ligand>
</feature>
<evidence type="ECO:0000256" key="9">
    <source>
        <dbReference type="ARBA" id="ARBA00022723"/>
    </source>
</evidence>
<evidence type="ECO:0000313" key="17">
    <source>
        <dbReference type="EMBL" id="OEF97261.1"/>
    </source>
</evidence>
<dbReference type="InterPro" id="IPR013785">
    <property type="entry name" value="Aldolase_TIM"/>
</dbReference>
<evidence type="ECO:0000256" key="13">
    <source>
        <dbReference type="ARBA" id="ARBA00023235"/>
    </source>
</evidence>
<dbReference type="SFLD" id="SFLDS00029">
    <property type="entry name" value="Radical_SAM"/>
    <property type="match status" value="1"/>
</dbReference>
<evidence type="ECO:0000259" key="16">
    <source>
        <dbReference type="PROSITE" id="PS51918"/>
    </source>
</evidence>
<dbReference type="Gene3D" id="6.10.140.1170">
    <property type="match status" value="1"/>
</dbReference>
<evidence type="ECO:0000256" key="14">
    <source>
        <dbReference type="PIRSR" id="PIRSR004911-1"/>
    </source>
</evidence>
<feature type="binding site" evidence="14">
    <location>
        <position position="133"/>
    </location>
    <ligand>
        <name>[4Fe-4S] cluster</name>
        <dbReference type="ChEBI" id="CHEBI:49883"/>
        <note>4Fe-4S-S-AdoMet</note>
    </ligand>
</feature>
<name>A0A1D2YSF7_9BACI</name>
<evidence type="ECO:0000256" key="10">
    <source>
        <dbReference type="ARBA" id="ARBA00022898"/>
    </source>
</evidence>
<evidence type="ECO:0000256" key="11">
    <source>
        <dbReference type="ARBA" id="ARBA00023004"/>
    </source>
</evidence>
<dbReference type="InterPro" id="IPR022459">
    <property type="entry name" value="Lysine_aminomutase"/>
</dbReference>
<feature type="domain" description="Radical SAM core" evidence="16">
    <location>
        <begin position="119"/>
        <end position="331"/>
    </location>
</feature>
<keyword evidence="7 14" id="KW-0004">4Fe-4S</keyword>
<evidence type="ECO:0000256" key="8">
    <source>
        <dbReference type="ARBA" id="ARBA00022691"/>
    </source>
</evidence>
<dbReference type="SFLD" id="SFLDF00283">
    <property type="entry name" value="L-lysine_2_3-aminomutase_(LAM"/>
    <property type="match status" value="1"/>
</dbReference>
<evidence type="ECO:0000256" key="4">
    <source>
        <dbReference type="ARBA" id="ARBA00008703"/>
    </source>
</evidence>
<dbReference type="InterPro" id="IPR003739">
    <property type="entry name" value="Lys_aminomutase/Glu_NH3_mut"/>
</dbReference>
<dbReference type="PIRSF" id="PIRSF004911">
    <property type="entry name" value="DUF160"/>
    <property type="match status" value="1"/>
</dbReference>
<keyword evidence="12 14" id="KW-0411">Iron-sulfur</keyword>
<dbReference type="InterPro" id="IPR007197">
    <property type="entry name" value="rSAM"/>
</dbReference>
<dbReference type="Gene3D" id="3.20.20.70">
    <property type="entry name" value="Aldolase class I"/>
    <property type="match status" value="1"/>
</dbReference>
<dbReference type="PANTHER" id="PTHR30538:SF1">
    <property type="entry name" value="L-LYSINE 2,3-AMINOMUTASE"/>
    <property type="match status" value="1"/>
</dbReference>